<evidence type="ECO:0000256" key="3">
    <source>
        <dbReference type="ARBA" id="ARBA00011738"/>
    </source>
</evidence>
<dbReference type="PIRSF" id="PIRSF036893">
    <property type="entry name" value="Lipocalin_ApoD"/>
    <property type="match status" value="1"/>
</dbReference>
<dbReference type="PRINTS" id="PR01171">
    <property type="entry name" value="BCTLIPOCALIN"/>
</dbReference>
<keyword evidence="9 12" id="KW-0449">Lipoprotein</keyword>
<dbReference type="EMBL" id="CP014143">
    <property type="protein sequence ID" value="AOS96456.1"/>
    <property type="molecule type" value="Genomic_DNA"/>
</dbReference>
<accession>A0A1C9W5M0</accession>
<dbReference type="KEGG" id="micc:AUP74_00991"/>
<dbReference type="OrthoDB" id="9793905at2"/>
<dbReference type="SUPFAM" id="SSF50814">
    <property type="entry name" value="Lipocalins"/>
    <property type="match status" value="1"/>
</dbReference>
<protein>
    <recommendedName>
        <fullName evidence="11 12">Outer membrane lipoprotein Blc</fullName>
    </recommendedName>
</protein>
<evidence type="ECO:0000256" key="9">
    <source>
        <dbReference type="ARBA" id="ARBA00023288"/>
    </source>
</evidence>
<dbReference type="PANTHER" id="PTHR10612:SF34">
    <property type="entry name" value="APOLIPOPROTEIN D"/>
    <property type="match status" value="1"/>
</dbReference>
<comment type="subunit">
    <text evidence="3 12">Homodimer.</text>
</comment>
<reference evidence="16" key="1">
    <citation type="submission" date="2016-01" db="EMBL/GenBank/DDBJ databases">
        <title>Complete genome sequence of Microbulbifer sp. CCB-MM1, a halophile isolated from Matang Mangrove Forest, Perak.</title>
        <authorList>
            <person name="Moh T.H."/>
            <person name="Dinesh B."/>
            <person name="Lau N.-S."/>
            <person name="Go F."/>
            <person name="Alexander Chong S.-C."/>
        </authorList>
    </citation>
    <scope>NUCLEOTIDE SEQUENCE [LARGE SCALE GENOMIC DNA]</scope>
    <source>
        <strain evidence="16">CCB-MM1</strain>
    </source>
</reference>
<evidence type="ECO:0000256" key="2">
    <source>
        <dbReference type="ARBA" id="ARBA00006889"/>
    </source>
</evidence>
<feature type="lipid moiety-binding region" description="N-palmitoyl cysteine" evidence="13">
    <location>
        <position position="15"/>
    </location>
</feature>
<comment type="function">
    <text evidence="10 12">Involved in the storage or transport of lipids necessary for membrane maintenance under stressful conditions. Displays a binding preference for lysophospholipids.</text>
</comment>
<evidence type="ECO:0000256" key="5">
    <source>
        <dbReference type="ARBA" id="ARBA00023121"/>
    </source>
</evidence>
<dbReference type="InterPro" id="IPR000566">
    <property type="entry name" value="Lipocln_cytosolic_FA-bd_dom"/>
</dbReference>
<keyword evidence="16" id="KW-1185">Reference proteome</keyword>
<sequence length="175" mass="19920">MKKWLLPFCLWLAACTGLPENVEPVQGFELNRYLGKWYEIARLDHSFERGMSHVTAQYSLNDDGSVKVVNRGYLVEDGKWKEAVGRAKFAGDPGTGHLEVSFFGPFYASYVVVALDENYRHAMVTGYNRDYLWLLSREPTIPGAELKPLLQKARELGYDTDRLIFVDHRGEPSGD</sequence>
<dbReference type="GO" id="GO:0008289">
    <property type="term" value="F:lipid binding"/>
    <property type="evidence" value="ECO:0007669"/>
    <property type="project" value="UniProtKB-UniRule"/>
</dbReference>
<name>A0A1C9W5M0_9GAMM</name>
<evidence type="ECO:0000256" key="8">
    <source>
        <dbReference type="ARBA" id="ARBA00023237"/>
    </source>
</evidence>
<dbReference type="PROSITE" id="PS00213">
    <property type="entry name" value="LIPOCALIN"/>
    <property type="match status" value="1"/>
</dbReference>
<dbReference type="Gene3D" id="2.40.128.20">
    <property type="match status" value="1"/>
</dbReference>
<dbReference type="PATRIC" id="fig|1769779.3.peg.1010"/>
<gene>
    <name evidence="15" type="primary">blc</name>
    <name evidence="15" type="ORF">AUP74_00991</name>
</gene>
<keyword evidence="5 12" id="KW-0446">Lipid-binding</keyword>
<evidence type="ECO:0000313" key="15">
    <source>
        <dbReference type="EMBL" id="AOS96456.1"/>
    </source>
</evidence>
<dbReference type="AlphaFoldDB" id="A0A1C9W5M0"/>
<dbReference type="FunFam" id="2.40.128.20:FF:000002">
    <property type="entry name" value="Outer membrane lipoprotein Blc"/>
    <property type="match status" value="1"/>
</dbReference>
<dbReference type="InterPro" id="IPR002446">
    <property type="entry name" value="Lipocalin_bac"/>
</dbReference>
<dbReference type="PANTHER" id="PTHR10612">
    <property type="entry name" value="APOLIPOPROTEIN D"/>
    <property type="match status" value="1"/>
</dbReference>
<evidence type="ECO:0000259" key="14">
    <source>
        <dbReference type="Pfam" id="PF08212"/>
    </source>
</evidence>
<proteinExistence type="inferred from homology"/>
<dbReference type="STRING" id="1769779.AUP74_00991"/>
<evidence type="ECO:0000256" key="13">
    <source>
        <dbReference type="PIRSR" id="PIRSR036893-52"/>
    </source>
</evidence>
<dbReference type="CDD" id="cd19438">
    <property type="entry name" value="lipocalin_Blc-like"/>
    <property type="match status" value="1"/>
</dbReference>
<evidence type="ECO:0000256" key="10">
    <source>
        <dbReference type="ARBA" id="ARBA00057024"/>
    </source>
</evidence>
<dbReference type="InterPro" id="IPR022272">
    <property type="entry name" value="Lipocalin_CS"/>
</dbReference>
<keyword evidence="8 12" id="KW-0998">Cell outer membrane</keyword>
<evidence type="ECO:0000256" key="12">
    <source>
        <dbReference type="PIRNR" id="PIRNR036893"/>
    </source>
</evidence>
<feature type="domain" description="Lipocalin/cytosolic fatty-acid binding" evidence="14">
    <location>
        <begin position="29"/>
        <end position="166"/>
    </location>
</feature>
<dbReference type="InterPro" id="IPR012674">
    <property type="entry name" value="Calycin"/>
</dbReference>
<comment type="similarity">
    <text evidence="2 12">Belongs to the calycin superfamily. Lipocalin family.</text>
</comment>
<comment type="subcellular location">
    <subcellularLocation>
        <location evidence="1">Cell outer membrane</location>
        <topology evidence="1">Lipid-anchor</topology>
    </subcellularLocation>
</comment>
<organism evidence="15 16">
    <name type="scientific">Microbulbifer aggregans</name>
    <dbReference type="NCBI Taxonomy" id="1769779"/>
    <lineage>
        <taxon>Bacteria</taxon>
        <taxon>Pseudomonadati</taxon>
        <taxon>Pseudomonadota</taxon>
        <taxon>Gammaproteobacteria</taxon>
        <taxon>Cellvibrionales</taxon>
        <taxon>Microbulbiferaceae</taxon>
        <taxon>Microbulbifer</taxon>
    </lineage>
</organism>
<evidence type="ECO:0000256" key="1">
    <source>
        <dbReference type="ARBA" id="ARBA00004459"/>
    </source>
</evidence>
<evidence type="ECO:0000313" key="16">
    <source>
        <dbReference type="Proteomes" id="UP000095672"/>
    </source>
</evidence>
<dbReference type="Pfam" id="PF08212">
    <property type="entry name" value="Lipocalin_2"/>
    <property type="match status" value="1"/>
</dbReference>
<evidence type="ECO:0000256" key="7">
    <source>
        <dbReference type="ARBA" id="ARBA00023139"/>
    </source>
</evidence>
<dbReference type="InterPro" id="IPR047202">
    <property type="entry name" value="Lipocalin_Blc-like_dom"/>
</dbReference>
<feature type="lipid moiety-binding region" description="S-diacylglycerol cysteine" evidence="13">
    <location>
        <position position="15"/>
    </location>
</feature>
<evidence type="ECO:0000256" key="4">
    <source>
        <dbReference type="ARBA" id="ARBA00022729"/>
    </source>
</evidence>
<dbReference type="RefSeq" id="WP_069946590.1">
    <property type="nucleotide sequence ID" value="NZ_CP014143.1"/>
</dbReference>
<dbReference type="GO" id="GO:0009279">
    <property type="term" value="C:cell outer membrane"/>
    <property type="evidence" value="ECO:0007669"/>
    <property type="project" value="UniProtKB-SubCell"/>
</dbReference>
<dbReference type="Proteomes" id="UP000095672">
    <property type="component" value="Chromosome"/>
</dbReference>
<evidence type="ECO:0000256" key="11">
    <source>
        <dbReference type="ARBA" id="ARBA00071217"/>
    </source>
</evidence>
<evidence type="ECO:0000256" key="6">
    <source>
        <dbReference type="ARBA" id="ARBA00023136"/>
    </source>
</evidence>
<keyword evidence="6 12" id="KW-0472">Membrane</keyword>
<keyword evidence="4" id="KW-0732">Signal</keyword>
<dbReference type="PROSITE" id="PS51257">
    <property type="entry name" value="PROKAR_LIPOPROTEIN"/>
    <property type="match status" value="1"/>
</dbReference>
<keyword evidence="7 13" id="KW-0564">Palmitate</keyword>
<dbReference type="GO" id="GO:0006950">
    <property type="term" value="P:response to stress"/>
    <property type="evidence" value="ECO:0007669"/>
    <property type="project" value="UniProtKB-ARBA"/>
</dbReference>
<dbReference type="InterPro" id="IPR022271">
    <property type="entry name" value="Lipocalin_ApoD"/>
</dbReference>